<dbReference type="Pfam" id="PF12698">
    <property type="entry name" value="ABC2_membrane_3"/>
    <property type="match status" value="1"/>
</dbReference>
<name>A0ABU7G6T3_9ALTE</name>
<gene>
    <name evidence="8" type="ORF">SNR37_000273</name>
</gene>
<dbReference type="EMBL" id="JAYDYW010000011">
    <property type="protein sequence ID" value="MEE1674951.1"/>
    <property type="molecule type" value="Genomic_DNA"/>
</dbReference>
<evidence type="ECO:0000256" key="3">
    <source>
        <dbReference type="ARBA" id="ARBA00022692"/>
    </source>
</evidence>
<feature type="transmembrane region" description="Helical" evidence="6">
    <location>
        <begin position="268"/>
        <end position="287"/>
    </location>
</feature>
<keyword evidence="4 6" id="KW-1133">Transmembrane helix</keyword>
<accession>A0ABU7G6T3</accession>
<dbReference type="PANTHER" id="PTHR30294:SF46">
    <property type="entry name" value="ABC TRANSPORTER PERMEASE"/>
    <property type="match status" value="1"/>
</dbReference>
<evidence type="ECO:0000313" key="9">
    <source>
        <dbReference type="Proteomes" id="UP001310248"/>
    </source>
</evidence>
<dbReference type="InterPro" id="IPR013525">
    <property type="entry name" value="ABC2_TM"/>
</dbReference>
<feature type="transmembrane region" description="Helical" evidence="6">
    <location>
        <begin position="228"/>
        <end position="248"/>
    </location>
</feature>
<evidence type="ECO:0000256" key="4">
    <source>
        <dbReference type="ARBA" id="ARBA00022989"/>
    </source>
</evidence>
<dbReference type="Gene3D" id="3.40.1710.10">
    <property type="entry name" value="abc type-2 transporter like domain"/>
    <property type="match status" value="1"/>
</dbReference>
<keyword evidence="9" id="KW-1185">Reference proteome</keyword>
<keyword evidence="3 6" id="KW-0812">Transmembrane</keyword>
<reference evidence="9" key="1">
    <citation type="submission" date="2023-07" db="EMBL/GenBank/DDBJ databases">
        <title>Draft genome sequence of Agarivorans aestuarii strain ZMCS4, a CAZymes producing bacteria isolated from the marine brown algae Clodostephus spongiosus.</title>
        <authorList>
            <person name="Lorente B."/>
            <person name="Cabral C."/>
            <person name="Frias J."/>
            <person name="Faria J."/>
            <person name="Toubarro D."/>
        </authorList>
    </citation>
    <scope>NUCLEOTIDE SEQUENCE [LARGE SCALE GENOMIC DNA]</scope>
    <source>
        <strain evidence="9">ZMCS4</strain>
    </source>
</reference>
<comment type="caution">
    <text evidence="8">The sequence shown here is derived from an EMBL/GenBank/DDBJ whole genome shotgun (WGS) entry which is preliminary data.</text>
</comment>
<feature type="transmembrane region" description="Helical" evidence="6">
    <location>
        <begin position="292"/>
        <end position="312"/>
    </location>
</feature>
<dbReference type="InterPro" id="IPR051449">
    <property type="entry name" value="ABC-2_transporter_component"/>
</dbReference>
<feature type="domain" description="ABC-2 type transporter transmembrane" evidence="7">
    <location>
        <begin position="20"/>
        <end position="369"/>
    </location>
</feature>
<feature type="transmembrane region" description="Helical" evidence="6">
    <location>
        <begin position="356"/>
        <end position="373"/>
    </location>
</feature>
<dbReference type="RefSeq" id="WP_329775968.1">
    <property type="nucleotide sequence ID" value="NZ_JAYDYW010000011.1"/>
</dbReference>
<proteinExistence type="predicted"/>
<evidence type="ECO:0000313" key="8">
    <source>
        <dbReference type="EMBL" id="MEE1674951.1"/>
    </source>
</evidence>
<feature type="transmembrane region" description="Helical" evidence="6">
    <location>
        <begin position="185"/>
        <end position="207"/>
    </location>
</feature>
<evidence type="ECO:0000256" key="6">
    <source>
        <dbReference type="SAM" id="Phobius"/>
    </source>
</evidence>
<keyword evidence="5 6" id="KW-0472">Membrane</keyword>
<evidence type="ECO:0000256" key="5">
    <source>
        <dbReference type="ARBA" id="ARBA00023136"/>
    </source>
</evidence>
<evidence type="ECO:0000256" key="2">
    <source>
        <dbReference type="ARBA" id="ARBA00022475"/>
    </source>
</evidence>
<organism evidence="8 9">
    <name type="scientific">Agarivorans aestuarii</name>
    <dbReference type="NCBI Taxonomy" id="1563703"/>
    <lineage>
        <taxon>Bacteria</taxon>
        <taxon>Pseudomonadati</taxon>
        <taxon>Pseudomonadota</taxon>
        <taxon>Gammaproteobacteria</taxon>
        <taxon>Alteromonadales</taxon>
        <taxon>Alteromonadaceae</taxon>
        <taxon>Agarivorans</taxon>
    </lineage>
</organism>
<sequence>MKTALVMRLELRRIMGNRALLLTVFGGLLLYAFLYPQPYLNQTPLQQPIAVINADGSQLSRQLIRMVDASPLLQVTSQVASIEQAQQQLIERKVGGLLVIPEHFYRDVLMGRSPTLSYAGDASYFLVYGTIVQGLASTSGTLAAQVKVAKMVADGIPLALASTLHSPIQLSANAAFNAHQGYLDYVIPAVFVVILHQTLLIAVGLHAAPAASGSQATLLRYAAPWQLVLCRSVIFAAMYSVMSSFYFGVVLNFYGVHHWASVSQICQLLLPFLIATAGLAQCIAVLLPKRDYATIVGLMTSLPTVFVCGFIWPLSSIPPAINILADLIPAKPMVLAMLKVNQMGASFSEIQAHFTHLWLLAITFSGLALALLYRQKAKTLSSLRRAKKLLY</sequence>
<evidence type="ECO:0000256" key="1">
    <source>
        <dbReference type="ARBA" id="ARBA00004651"/>
    </source>
</evidence>
<comment type="subcellular location">
    <subcellularLocation>
        <location evidence="1">Cell membrane</location>
        <topology evidence="1">Multi-pass membrane protein</topology>
    </subcellularLocation>
</comment>
<evidence type="ECO:0000259" key="7">
    <source>
        <dbReference type="Pfam" id="PF12698"/>
    </source>
</evidence>
<keyword evidence="2" id="KW-1003">Cell membrane</keyword>
<protein>
    <submittedName>
        <fullName evidence="8">ABC transporter permease</fullName>
    </submittedName>
</protein>
<dbReference type="Proteomes" id="UP001310248">
    <property type="component" value="Unassembled WGS sequence"/>
</dbReference>
<dbReference type="PANTHER" id="PTHR30294">
    <property type="entry name" value="MEMBRANE COMPONENT OF ABC TRANSPORTER YHHJ-RELATED"/>
    <property type="match status" value="1"/>
</dbReference>